<feature type="domain" description="Tryptophan synthase beta chain-like PALP" evidence="12">
    <location>
        <begin position="57"/>
        <end position="379"/>
    </location>
</feature>
<keyword evidence="8 11" id="KW-0057">Aromatic amino acid biosynthesis</keyword>
<keyword evidence="9 11" id="KW-0456">Lyase</keyword>
<dbReference type="NCBIfam" id="TIGR00263">
    <property type="entry name" value="trpB"/>
    <property type="match status" value="1"/>
</dbReference>
<evidence type="ECO:0000256" key="8">
    <source>
        <dbReference type="ARBA" id="ARBA00023141"/>
    </source>
</evidence>
<evidence type="ECO:0000256" key="3">
    <source>
        <dbReference type="ARBA" id="ARBA00009982"/>
    </source>
</evidence>
<keyword evidence="14" id="KW-1185">Reference proteome</keyword>
<dbReference type="Pfam" id="PF00291">
    <property type="entry name" value="PALP"/>
    <property type="match status" value="1"/>
</dbReference>
<dbReference type="PANTHER" id="PTHR48077:SF3">
    <property type="entry name" value="TRYPTOPHAN SYNTHASE"/>
    <property type="match status" value="1"/>
</dbReference>
<keyword evidence="5 11" id="KW-0028">Amino-acid biosynthesis</keyword>
<evidence type="ECO:0000256" key="7">
    <source>
        <dbReference type="ARBA" id="ARBA00022898"/>
    </source>
</evidence>
<evidence type="ECO:0000313" key="13">
    <source>
        <dbReference type="EMBL" id="MBO0441155.1"/>
    </source>
</evidence>
<proteinExistence type="inferred from homology"/>
<comment type="caution">
    <text evidence="13">The sequence shown here is derived from an EMBL/GenBank/DDBJ whole genome shotgun (WGS) entry which is preliminary data.</text>
</comment>
<evidence type="ECO:0000256" key="2">
    <source>
        <dbReference type="ARBA" id="ARBA00004733"/>
    </source>
</evidence>
<dbReference type="InterPro" id="IPR036052">
    <property type="entry name" value="TrpB-like_PALP_sf"/>
</dbReference>
<dbReference type="InterPro" id="IPR001926">
    <property type="entry name" value="TrpB-like_PALP"/>
</dbReference>
<dbReference type="GO" id="GO:0004834">
    <property type="term" value="F:tryptophan synthase activity"/>
    <property type="evidence" value="ECO:0007669"/>
    <property type="project" value="UniProtKB-EC"/>
</dbReference>
<feature type="modified residue" description="N6-(pyridoxal phosphate)lysine" evidence="11">
    <location>
        <position position="90"/>
    </location>
</feature>
<evidence type="ECO:0000256" key="1">
    <source>
        <dbReference type="ARBA" id="ARBA00001933"/>
    </source>
</evidence>
<name>A0ABS3H285_9ENTE</name>
<evidence type="ECO:0000256" key="4">
    <source>
        <dbReference type="ARBA" id="ARBA00011270"/>
    </source>
</evidence>
<accession>A0ABS3H285</accession>
<dbReference type="Gene3D" id="3.40.50.1100">
    <property type="match status" value="2"/>
</dbReference>
<evidence type="ECO:0000313" key="14">
    <source>
        <dbReference type="Proteomes" id="UP000664632"/>
    </source>
</evidence>
<evidence type="ECO:0000256" key="9">
    <source>
        <dbReference type="ARBA" id="ARBA00023239"/>
    </source>
</evidence>
<sequence length="398" mass="43437">MMYNQPNQGFYGDFGGQFVPETLMYAVKELEEVYEASKMDEAFQKELNYYLKQYVGRENPLYFAERLTDFAGGAKIYLKREDLNHTSAHKINNTIGQILLAKKMGKKKVVAETGAGQHGVATATVAALFGMECTIFMGAVDVARQSLNVFRMELLGAKVESVTSGSKTLKDAVNEALRFWVANVEDTHYVMGSVLGPHPFPEIVRDYQSIIGIEARRQFLEVENKLPDAIVACVGGGSNAMGIFYPFINDDVALIGVEAAGLGLDTESHAASINKGKTGVLHGAMMKLLQDDDGQILEAFSISAGLDYPGLGPEHCHLNETQRASYESVTDQEALAAFKILCQTEGIIPALESAHAVSHAIKIAKAFGPDKQIIVCLSGRGDKDVQQIKELFEEEANQ</sequence>
<dbReference type="InterPro" id="IPR006654">
    <property type="entry name" value="Trp_synth_beta"/>
</dbReference>
<evidence type="ECO:0000256" key="5">
    <source>
        <dbReference type="ARBA" id="ARBA00022605"/>
    </source>
</evidence>
<dbReference type="PIRSF" id="PIRSF001413">
    <property type="entry name" value="Trp_syn_beta"/>
    <property type="match status" value="1"/>
</dbReference>
<gene>
    <name evidence="11 13" type="primary">trpB</name>
    <name evidence="13" type="ORF">JZO69_12350</name>
</gene>
<evidence type="ECO:0000256" key="10">
    <source>
        <dbReference type="ARBA" id="ARBA00049047"/>
    </source>
</evidence>
<comment type="catalytic activity">
    <reaction evidence="10 11">
        <text>(1S,2R)-1-C-(indol-3-yl)glycerol 3-phosphate + L-serine = D-glyceraldehyde 3-phosphate + L-tryptophan + H2O</text>
        <dbReference type="Rhea" id="RHEA:10532"/>
        <dbReference type="ChEBI" id="CHEBI:15377"/>
        <dbReference type="ChEBI" id="CHEBI:33384"/>
        <dbReference type="ChEBI" id="CHEBI:57912"/>
        <dbReference type="ChEBI" id="CHEBI:58866"/>
        <dbReference type="ChEBI" id="CHEBI:59776"/>
        <dbReference type="EC" id="4.2.1.20"/>
    </reaction>
</comment>
<dbReference type="EC" id="4.2.1.20" evidence="11"/>
<comment type="subunit">
    <text evidence="4 11">Tetramer of two alpha and two beta chains.</text>
</comment>
<dbReference type="PANTHER" id="PTHR48077">
    <property type="entry name" value="TRYPTOPHAN SYNTHASE-RELATED"/>
    <property type="match status" value="1"/>
</dbReference>
<dbReference type="CDD" id="cd06446">
    <property type="entry name" value="Trp-synth_B"/>
    <property type="match status" value="1"/>
</dbReference>
<comment type="similarity">
    <text evidence="3 11">Belongs to the TrpB family.</text>
</comment>
<evidence type="ECO:0000256" key="6">
    <source>
        <dbReference type="ARBA" id="ARBA00022822"/>
    </source>
</evidence>
<evidence type="ECO:0000256" key="11">
    <source>
        <dbReference type="HAMAP-Rule" id="MF_00133"/>
    </source>
</evidence>
<dbReference type="HAMAP" id="MF_00133">
    <property type="entry name" value="Trp_synth_beta"/>
    <property type="match status" value="1"/>
</dbReference>
<reference evidence="13 14" key="1">
    <citation type="submission" date="2021-03" db="EMBL/GenBank/DDBJ databases">
        <title>Enterococcal diversity collection.</title>
        <authorList>
            <person name="Gilmore M.S."/>
            <person name="Schwartzman J."/>
            <person name="Van Tyne D."/>
            <person name="Martin M."/>
            <person name="Earl A.M."/>
            <person name="Manson A.L."/>
            <person name="Straub T."/>
            <person name="Salamzade R."/>
            <person name="Saavedra J."/>
            <person name="Lebreton F."/>
            <person name="Prichula J."/>
            <person name="Schaufler K."/>
            <person name="Gaca A."/>
            <person name="Sgardioli B."/>
            <person name="Wagenaar J."/>
            <person name="Strong T."/>
        </authorList>
    </citation>
    <scope>NUCLEOTIDE SEQUENCE [LARGE SCALE GENOMIC DNA]</scope>
    <source>
        <strain evidence="13 14">DIV0869a</strain>
    </source>
</reference>
<evidence type="ECO:0000259" key="12">
    <source>
        <dbReference type="Pfam" id="PF00291"/>
    </source>
</evidence>
<protein>
    <recommendedName>
        <fullName evidence="11">Tryptophan synthase beta chain</fullName>
        <ecNumber evidence="11">4.2.1.20</ecNumber>
    </recommendedName>
</protein>
<keyword evidence="6 11" id="KW-0822">Tryptophan biosynthesis</keyword>
<organism evidence="13 14">
    <name type="scientific">Candidatus Enterococcus ikei</name>
    <dbReference type="NCBI Taxonomy" id="2815326"/>
    <lineage>
        <taxon>Bacteria</taxon>
        <taxon>Bacillati</taxon>
        <taxon>Bacillota</taxon>
        <taxon>Bacilli</taxon>
        <taxon>Lactobacillales</taxon>
        <taxon>Enterococcaceae</taxon>
        <taxon>Enterococcus</taxon>
    </lineage>
</organism>
<comment type="cofactor">
    <cofactor evidence="1 11">
        <name>pyridoxal 5'-phosphate</name>
        <dbReference type="ChEBI" id="CHEBI:597326"/>
    </cofactor>
</comment>
<keyword evidence="7 11" id="KW-0663">Pyridoxal phosphate</keyword>
<dbReference type="Proteomes" id="UP000664632">
    <property type="component" value="Unassembled WGS sequence"/>
</dbReference>
<dbReference type="InterPro" id="IPR023026">
    <property type="entry name" value="Trp_synth_beta/beta-like"/>
</dbReference>
<comment type="pathway">
    <text evidence="2 11">Amino-acid biosynthesis; L-tryptophan biosynthesis; L-tryptophan from chorismate: step 5/5.</text>
</comment>
<dbReference type="SUPFAM" id="SSF53686">
    <property type="entry name" value="Tryptophan synthase beta subunit-like PLP-dependent enzymes"/>
    <property type="match status" value="1"/>
</dbReference>
<dbReference type="EMBL" id="JAFLWD010000032">
    <property type="protein sequence ID" value="MBO0441155.1"/>
    <property type="molecule type" value="Genomic_DNA"/>
</dbReference>
<comment type="function">
    <text evidence="11">The beta subunit is responsible for the synthesis of L-tryptophan from indole and L-serine.</text>
</comment>